<protein>
    <recommendedName>
        <fullName evidence="3">DNA-binding protein</fullName>
    </recommendedName>
</protein>
<name>A0ABT9BGG4_9BACT</name>
<accession>A0ABT9BGG4</accession>
<evidence type="ECO:0000313" key="2">
    <source>
        <dbReference type="Proteomes" id="UP001176429"/>
    </source>
</evidence>
<gene>
    <name evidence="1" type="ORF">Q5H93_21570</name>
</gene>
<evidence type="ECO:0008006" key="3">
    <source>
        <dbReference type="Google" id="ProtNLM"/>
    </source>
</evidence>
<proteinExistence type="predicted"/>
<comment type="caution">
    <text evidence="1">The sequence shown here is derived from an EMBL/GenBank/DDBJ whole genome shotgun (WGS) entry which is preliminary data.</text>
</comment>
<evidence type="ECO:0000313" key="1">
    <source>
        <dbReference type="EMBL" id="MDO7877349.1"/>
    </source>
</evidence>
<keyword evidence="2" id="KW-1185">Reference proteome</keyword>
<dbReference type="EMBL" id="JAUQSY010000019">
    <property type="protein sequence ID" value="MDO7877349.1"/>
    <property type="molecule type" value="Genomic_DNA"/>
</dbReference>
<dbReference type="Proteomes" id="UP001176429">
    <property type="component" value="Unassembled WGS sequence"/>
</dbReference>
<dbReference type="RefSeq" id="WP_305008777.1">
    <property type="nucleotide sequence ID" value="NZ_JAUQSY010000019.1"/>
</dbReference>
<organism evidence="1 2">
    <name type="scientific">Hymenobacter aranciens</name>
    <dbReference type="NCBI Taxonomy" id="3063996"/>
    <lineage>
        <taxon>Bacteria</taxon>
        <taxon>Pseudomonadati</taxon>
        <taxon>Bacteroidota</taxon>
        <taxon>Cytophagia</taxon>
        <taxon>Cytophagales</taxon>
        <taxon>Hymenobacteraceae</taxon>
        <taxon>Hymenobacter</taxon>
    </lineage>
</organism>
<sequence>MQLDIKNGVAELRLSKPSEQEFLNVVGRQYADSRAAAEVANRTYHMGGTPTPERGYDDRLTTRLGQCATTCYKYLGLFPAPGGLRHARLGKKYHVTEQDVRDFEAFQSGRQAA</sequence>
<reference evidence="1" key="1">
    <citation type="submission" date="2023-07" db="EMBL/GenBank/DDBJ databases">
        <authorList>
            <person name="Kim M.K."/>
        </authorList>
    </citation>
    <scope>NUCLEOTIDE SEQUENCE</scope>
    <source>
        <strain evidence="1">ASUV-10-1</strain>
    </source>
</reference>